<accession>A0AAV9JCP4</accession>
<feature type="compositionally biased region" description="Basic and acidic residues" evidence="2">
    <location>
        <begin position="678"/>
        <end position="706"/>
    </location>
</feature>
<feature type="compositionally biased region" description="Basic and acidic residues" evidence="2">
    <location>
        <begin position="222"/>
        <end position="242"/>
    </location>
</feature>
<dbReference type="EMBL" id="JAVFHQ010000039">
    <property type="protein sequence ID" value="KAK4542714.1"/>
    <property type="molecule type" value="Genomic_DNA"/>
</dbReference>
<comment type="caution">
    <text evidence="3">The sequence shown here is derived from an EMBL/GenBank/DDBJ whole genome shotgun (WGS) entry which is preliminary data.</text>
</comment>
<gene>
    <name evidence="3" type="ORF">LTR36_006286</name>
</gene>
<organism evidence="3 4">
    <name type="scientific">Oleoguttula mirabilis</name>
    <dbReference type="NCBI Taxonomy" id="1507867"/>
    <lineage>
        <taxon>Eukaryota</taxon>
        <taxon>Fungi</taxon>
        <taxon>Dikarya</taxon>
        <taxon>Ascomycota</taxon>
        <taxon>Pezizomycotina</taxon>
        <taxon>Dothideomycetes</taxon>
        <taxon>Dothideomycetidae</taxon>
        <taxon>Mycosphaerellales</taxon>
        <taxon>Teratosphaeriaceae</taxon>
        <taxon>Oleoguttula</taxon>
    </lineage>
</organism>
<sequence length="871" mass="95745">MESPPPVPPKDSAYPSNVDMDHAPLSASKRKREIHDDTVYDLRNGRLEAVDPDAHTPKRSRSHLRQSDADVSDDATPSNQRSLRRKKKVGNLSNLNLRHAAEQQARAQARDSRFQEGSLTDKPSALPPSVFRRMLRTDSGNIRQVDELMEEYYEEQAAPRDSVEAAVDQEKALISQRVQDIAAEAASKDESGGFFRFGRSLAANFHPVSLWNKLWNETKEEMTRQNMEEAEKKRRQKEEAEARYAQMKQAGQLGLQPVGNATTTHHISDETATPTDSAVVLDSALASLDRTRTASNGSQLLAPPTDDIYTRPGSEVPETASKSKTLRGRFHFKRPSMSDLKTGLKRVKSDMNLVTANRESSSSLSPVKTDFENPALRRSHSRYDLKKQTKLSKRVSNLESKLSLARQELNEALVEASPMPKLSNKYERFTPMSTLKRPKFVPGRLPTLPSERLLNPEQLPFGDDEQSPEKVKTEVEPRKALDLIEDMDMNQLSQSTLKAPRERSYPPRASSLSNLDNADIQQPPTEGRPITNPHDNETSEPTQFTSDTANMDPNSIANFTSDGAPVPAPSGDYASLDAKLKALDANVKVAKKSAKPKSKKRKSGANDDDMTFNPGKIDDDDDAEWQEANETSKKKRKPTGNNGSSPHTKRTKGAGRSSSPLGKKAVNGATKTAGKASPDTKKSNGGREDLTNCQERYSEDETKDAEPGADELANSARNSLDSQGLPLEPLYEEDEETSMVALKDEPSKPTAKATPARHGRHAVRSRSTSPNKRSGSVQALAEEEMFTRAAEVAQGRRGGRAASPPPMNGHSKVVEIVKEKVSVVPGEGDVPELPKGASGGFESFEETSKAGAEEVVTEQGGNEFEWPEDVF</sequence>
<feature type="region of interest" description="Disordered" evidence="2">
    <location>
        <begin position="588"/>
        <end position="779"/>
    </location>
</feature>
<dbReference type="Proteomes" id="UP001324427">
    <property type="component" value="Unassembled WGS sequence"/>
</dbReference>
<feature type="region of interest" description="Disordered" evidence="2">
    <location>
        <begin position="296"/>
        <end position="322"/>
    </location>
</feature>
<feature type="region of interest" description="Disordered" evidence="2">
    <location>
        <begin position="1"/>
        <end position="127"/>
    </location>
</feature>
<feature type="region of interest" description="Disordered" evidence="2">
    <location>
        <begin position="825"/>
        <end position="871"/>
    </location>
</feature>
<evidence type="ECO:0000313" key="3">
    <source>
        <dbReference type="EMBL" id="KAK4542714.1"/>
    </source>
</evidence>
<feature type="region of interest" description="Disordered" evidence="2">
    <location>
        <begin position="222"/>
        <end position="246"/>
    </location>
</feature>
<keyword evidence="1" id="KW-0175">Coiled coil</keyword>
<dbReference type="AlphaFoldDB" id="A0AAV9JCP4"/>
<feature type="compositionally biased region" description="Acidic residues" evidence="2">
    <location>
        <begin position="618"/>
        <end position="627"/>
    </location>
</feature>
<evidence type="ECO:0000313" key="4">
    <source>
        <dbReference type="Proteomes" id="UP001324427"/>
    </source>
</evidence>
<evidence type="ECO:0000256" key="2">
    <source>
        <dbReference type="SAM" id="MobiDB-lite"/>
    </source>
</evidence>
<feature type="compositionally biased region" description="Basic and acidic residues" evidence="2">
    <location>
        <begin position="33"/>
        <end position="56"/>
    </location>
</feature>
<reference evidence="3 4" key="1">
    <citation type="submission" date="2021-11" db="EMBL/GenBank/DDBJ databases">
        <title>Black yeast isolated from Biological Soil Crust.</title>
        <authorList>
            <person name="Kurbessoian T."/>
        </authorList>
    </citation>
    <scope>NUCLEOTIDE SEQUENCE [LARGE SCALE GENOMIC DNA]</scope>
    <source>
        <strain evidence="3 4">CCFEE 5522</strain>
    </source>
</reference>
<evidence type="ECO:0000256" key="1">
    <source>
        <dbReference type="SAM" id="Coils"/>
    </source>
</evidence>
<feature type="compositionally biased region" description="Basic and acidic residues" evidence="2">
    <location>
        <begin position="467"/>
        <end position="482"/>
    </location>
</feature>
<feature type="compositionally biased region" description="Polar residues" evidence="2">
    <location>
        <begin position="510"/>
        <end position="524"/>
    </location>
</feature>
<feature type="region of interest" description="Disordered" evidence="2">
    <location>
        <begin position="437"/>
        <end position="573"/>
    </location>
</feature>
<feature type="compositionally biased region" description="Polar residues" evidence="2">
    <location>
        <begin position="539"/>
        <end position="561"/>
    </location>
</feature>
<feature type="coiled-coil region" evidence="1">
    <location>
        <begin position="388"/>
        <end position="415"/>
    </location>
</feature>
<feature type="region of interest" description="Disordered" evidence="2">
    <location>
        <begin position="791"/>
        <end position="810"/>
    </location>
</feature>
<protein>
    <submittedName>
        <fullName evidence="3">Uncharacterized protein</fullName>
    </submittedName>
</protein>
<feature type="compositionally biased region" description="Basic residues" evidence="2">
    <location>
        <begin position="755"/>
        <end position="764"/>
    </location>
</feature>
<keyword evidence="4" id="KW-1185">Reference proteome</keyword>
<feature type="compositionally biased region" description="Basic residues" evidence="2">
    <location>
        <begin position="589"/>
        <end position="603"/>
    </location>
</feature>
<feature type="compositionally biased region" description="Polar residues" evidence="2">
    <location>
        <begin position="765"/>
        <end position="777"/>
    </location>
</feature>
<name>A0AAV9JCP4_9PEZI</name>
<proteinExistence type="predicted"/>